<dbReference type="EMBL" id="AHYR01000011">
    <property type="protein sequence ID" value="EOT39250.1"/>
    <property type="molecule type" value="Genomic_DNA"/>
</dbReference>
<proteinExistence type="predicted"/>
<dbReference type="AlphaFoldDB" id="S1NBA0"/>
<keyword evidence="3" id="KW-1185">Reference proteome</keyword>
<evidence type="ECO:0000313" key="2">
    <source>
        <dbReference type="EMBL" id="EOT39250.1"/>
    </source>
</evidence>
<comment type="caution">
    <text evidence="2">The sequence shown here is derived from an EMBL/GenBank/DDBJ whole genome shotgun (WGS) entry which is preliminary data.</text>
</comment>
<evidence type="ECO:0000313" key="3">
    <source>
        <dbReference type="Proteomes" id="UP000014127"/>
    </source>
</evidence>
<dbReference type="eggNOG" id="ENOG5032NVH">
    <property type="taxonomic scope" value="Bacteria"/>
</dbReference>
<name>S1NBA0_9ENTE</name>
<feature type="signal peptide" evidence="1">
    <location>
        <begin position="1"/>
        <end position="26"/>
    </location>
</feature>
<gene>
    <name evidence="2" type="ORF">OMK_02246</name>
</gene>
<protein>
    <submittedName>
        <fullName evidence="2">Uncharacterized protein</fullName>
    </submittedName>
</protein>
<sequence>MKLSGKMLMGLVMLSGTVMAPLSSQAAENETQECGKTIVTSKNVEVPPTEIQDLITNFTEQKEQNIDQKMRAGRTVTFKRGSALMWSKDIISFNYSGGKVTSSSGRQEVGWIFPNIVRKNGITRYSTSSSTHKWRGEKTIGAGVVSPWGDVTIYNYDFTDYYGVHGNGSSSWY</sequence>
<dbReference type="HOGENOM" id="CLU_131998_0_0_9"/>
<reference evidence="2 3" key="1">
    <citation type="submission" date="2013-03" db="EMBL/GenBank/DDBJ databases">
        <title>The Genome Sequence of Enterococcus dispar ATCC_51266 (Illumina only assembly).</title>
        <authorList>
            <consortium name="The Broad Institute Genomics Platform"/>
            <consortium name="The Broad Institute Genome Sequencing Center for Infectious Disease"/>
            <person name="Earl A."/>
            <person name="Russ C."/>
            <person name="Gilmore M."/>
            <person name="Surin D."/>
            <person name="Walker B."/>
            <person name="Young S."/>
            <person name="Zeng Q."/>
            <person name="Gargeya S."/>
            <person name="Fitzgerald M."/>
            <person name="Haas B."/>
            <person name="Abouelleil A."/>
            <person name="Allen A.W."/>
            <person name="Alvarado L."/>
            <person name="Arachchi H.M."/>
            <person name="Berlin A.M."/>
            <person name="Chapman S.B."/>
            <person name="Gainer-Dewar J."/>
            <person name="Goldberg J."/>
            <person name="Griggs A."/>
            <person name="Gujja S."/>
            <person name="Hansen M."/>
            <person name="Howarth C."/>
            <person name="Imamovic A."/>
            <person name="Ireland A."/>
            <person name="Larimer J."/>
            <person name="McCowan C."/>
            <person name="Murphy C."/>
            <person name="Pearson M."/>
            <person name="Poon T.W."/>
            <person name="Priest M."/>
            <person name="Roberts A."/>
            <person name="Saif S."/>
            <person name="Shea T."/>
            <person name="Sisk P."/>
            <person name="Sykes S."/>
            <person name="Wortman J."/>
            <person name="Nusbaum C."/>
            <person name="Birren B."/>
        </authorList>
    </citation>
    <scope>NUCLEOTIDE SEQUENCE [LARGE SCALE GENOMIC DNA]</scope>
    <source>
        <strain evidence="2 3">ATCC 51266</strain>
    </source>
</reference>
<keyword evidence="1" id="KW-0732">Signal</keyword>
<organism evidence="2 3">
    <name type="scientific">Enterococcus dispar ATCC 51266</name>
    <dbReference type="NCBI Taxonomy" id="1139219"/>
    <lineage>
        <taxon>Bacteria</taxon>
        <taxon>Bacillati</taxon>
        <taxon>Bacillota</taxon>
        <taxon>Bacilli</taxon>
        <taxon>Lactobacillales</taxon>
        <taxon>Enterococcaceae</taxon>
        <taxon>Enterococcus</taxon>
    </lineage>
</organism>
<evidence type="ECO:0000256" key="1">
    <source>
        <dbReference type="SAM" id="SignalP"/>
    </source>
</evidence>
<dbReference type="Proteomes" id="UP000014127">
    <property type="component" value="Unassembled WGS sequence"/>
</dbReference>
<dbReference type="OrthoDB" id="2927355at2"/>
<accession>S1NBA0</accession>
<feature type="chain" id="PRO_5004495369" evidence="1">
    <location>
        <begin position="27"/>
        <end position="173"/>
    </location>
</feature>
<dbReference type="RefSeq" id="WP_016173372.1">
    <property type="nucleotide sequence ID" value="NZ_ASWK01000001.1"/>
</dbReference>
<dbReference type="PATRIC" id="fig|1139219.3.peg.2190"/>